<comment type="similarity">
    <text evidence="13 19">Belongs to the ThiI family.</text>
</comment>
<dbReference type="Gene3D" id="3.40.50.620">
    <property type="entry name" value="HUPs"/>
    <property type="match status" value="1"/>
</dbReference>
<dbReference type="SMART" id="SM00981">
    <property type="entry name" value="THUMP"/>
    <property type="match status" value="1"/>
</dbReference>
<dbReference type="InterPro" id="IPR004114">
    <property type="entry name" value="THUMP_dom"/>
</dbReference>
<comment type="pathway">
    <text evidence="2 19">Cofactor biosynthesis; thiamine diphosphate biosynthesis.</text>
</comment>
<dbReference type="FunFam" id="3.40.50.620:FF:000053">
    <property type="entry name" value="Probable tRNA sulfurtransferase"/>
    <property type="match status" value="1"/>
</dbReference>
<dbReference type="GO" id="GO:0005829">
    <property type="term" value="C:cytosol"/>
    <property type="evidence" value="ECO:0007669"/>
    <property type="project" value="TreeGrafter"/>
</dbReference>
<dbReference type="AlphaFoldDB" id="A0A9D1AKX2"/>
<dbReference type="Pfam" id="PF22025">
    <property type="entry name" value="ThiI_fer"/>
    <property type="match status" value="1"/>
</dbReference>
<proteinExistence type="inferred from homology"/>
<feature type="domain" description="THUMP" evidence="20">
    <location>
        <begin position="61"/>
        <end position="166"/>
    </location>
</feature>
<dbReference type="InterPro" id="IPR003720">
    <property type="entry name" value="tRNA_STrfase"/>
</dbReference>
<sequence>MREAILIKTGEIALKGLNRHTFEQILVKNIRFRLKKFGKVNITKSQSTIRVEPKEENMDFDEMAQAISKIFGISAFSRTLVTKKNLDVIKQEAVEYLKDQLPYVQTFKVEAKRSDKQFPYTSPQLQQELGGALLEAYPHLKVDVHHPQLTVTVEIRDEHAYVHGAQTPGAGGMPVSSSGKAMVLISGGIDSPVAAYMMAKRGLLLHAIHFQSPPYTSDRALEKVETLCKIVSQYSGRIQFHCVPFTEIQEAIREHCPEELFTLIMRRLMMEIAQRESEKYELQALITGESLGQVASQTIGALGVTDAVAHMPVFRPLIGMDKEEIIQISRQIGTFETSILPYEDCCTVFTPRHPKTKPNLKVVEEAQNAFDFEPLIQRAMDGITLTMLHP</sequence>
<dbReference type="EC" id="2.8.1.4" evidence="14 19"/>
<dbReference type="InterPro" id="IPR054173">
    <property type="entry name" value="ThiI_fer"/>
</dbReference>
<dbReference type="GO" id="GO:0009229">
    <property type="term" value="P:thiamine diphosphate biosynthetic process"/>
    <property type="evidence" value="ECO:0007669"/>
    <property type="project" value="UniProtKB-UniRule"/>
</dbReference>
<evidence type="ECO:0000256" key="17">
    <source>
        <dbReference type="ARBA" id="ARBA00077849"/>
    </source>
</evidence>
<dbReference type="NCBIfam" id="TIGR00342">
    <property type="entry name" value="tRNA uracil 4-sulfurtransferase ThiI"/>
    <property type="match status" value="1"/>
</dbReference>
<dbReference type="Gene3D" id="3.30.2130.30">
    <property type="match status" value="1"/>
</dbReference>
<keyword evidence="6 19" id="KW-0547">Nucleotide-binding</keyword>
<dbReference type="GO" id="GO:0009228">
    <property type="term" value="P:thiamine biosynthetic process"/>
    <property type="evidence" value="ECO:0007669"/>
    <property type="project" value="UniProtKB-KW"/>
</dbReference>
<dbReference type="GO" id="GO:0140741">
    <property type="term" value="F:tRNA-uracil-4 sulfurtransferase activity"/>
    <property type="evidence" value="ECO:0007669"/>
    <property type="project" value="UniProtKB-EC"/>
</dbReference>
<evidence type="ECO:0000256" key="19">
    <source>
        <dbReference type="HAMAP-Rule" id="MF_00021"/>
    </source>
</evidence>
<evidence type="ECO:0000313" key="22">
    <source>
        <dbReference type="Proteomes" id="UP000886749"/>
    </source>
</evidence>
<dbReference type="PROSITE" id="PS51165">
    <property type="entry name" value="THUMP"/>
    <property type="match status" value="1"/>
</dbReference>
<reference evidence="21" key="1">
    <citation type="submission" date="2020-10" db="EMBL/GenBank/DDBJ databases">
        <authorList>
            <person name="Gilroy R."/>
        </authorList>
    </citation>
    <scope>NUCLEOTIDE SEQUENCE</scope>
    <source>
        <strain evidence="21">CHK184-25365</strain>
    </source>
</reference>
<evidence type="ECO:0000256" key="2">
    <source>
        <dbReference type="ARBA" id="ARBA00004948"/>
    </source>
</evidence>
<evidence type="ECO:0000256" key="1">
    <source>
        <dbReference type="ARBA" id="ARBA00004496"/>
    </source>
</evidence>
<dbReference type="Pfam" id="PF02926">
    <property type="entry name" value="THUMP"/>
    <property type="match status" value="1"/>
</dbReference>
<comment type="catalytic activity">
    <reaction evidence="11 19">
        <text>[ThiS sulfur-carrier protein]-C-terminal Gly-Gly-AMP + S-sulfanyl-L-cysteinyl-[cysteine desulfurase] + AH2 = [ThiS sulfur-carrier protein]-C-terminal-Gly-aminoethanethioate + L-cysteinyl-[cysteine desulfurase] + A + AMP + 2 H(+)</text>
        <dbReference type="Rhea" id="RHEA:43340"/>
        <dbReference type="Rhea" id="RHEA-COMP:12157"/>
        <dbReference type="Rhea" id="RHEA-COMP:12158"/>
        <dbReference type="Rhea" id="RHEA-COMP:12910"/>
        <dbReference type="Rhea" id="RHEA-COMP:19908"/>
        <dbReference type="ChEBI" id="CHEBI:13193"/>
        <dbReference type="ChEBI" id="CHEBI:15378"/>
        <dbReference type="ChEBI" id="CHEBI:17499"/>
        <dbReference type="ChEBI" id="CHEBI:29950"/>
        <dbReference type="ChEBI" id="CHEBI:61963"/>
        <dbReference type="ChEBI" id="CHEBI:90618"/>
        <dbReference type="ChEBI" id="CHEBI:232372"/>
        <dbReference type="ChEBI" id="CHEBI:456215"/>
    </reaction>
</comment>
<keyword evidence="4 19" id="KW-0820">tRNA-binding</keyword>
<evidence type="ECO:0000256" key="8">
    <source>
        <dbReference type="ARBA" id="ARBA00022884"/>
    </source>
</evidence>
<dbReference type="CDD" id="cd01712">
    <property type="entry name" value="PPase_ThiI"/>
    <property type="match status" value="1"/>
</dbReference>
<dbReference type="EMBL" id="DVGY01000101">
    <property type="protein sequence ID" value="HIR41081.1"/>
    <property type="molecule type" value="Genomic_DNA"/>
</dbReference>
<keyword evidence="9 19" id="KW-0784">Thiamine biosynthesis</keyword>
<reference evidence="21" key="2">
    <citation type="journal article" date="2021" name="PeerJ">
        <title>Extensive microbial diversity within the chicken gut microbiome revealed by metagenomics and culture.</title>
        <authorList>
            <person name="Gilroy R."/>
            <person name="Ravi A."/>
            <person name="Getino M."/>
            <person name="Pursley I."/>
            <person name="Horton D.L."/>
            <person name="Alikhan N.F."/>
            <person name="Baker D."/>
            <person name="Gharbi K."/>
            <person name="Hall N."/>
            <person name="Watson M."/>
            <person name="Adriaenssens E.M."/>
            <person name="Foster-Nyarko E."/>
            <person name="Jarju S."/>
            <person name="Secka A."/>
            <person name="Antonio M."/>
            <person name="Oren A."/>
            <person name="Chaudhuri R.R."/>
            <person name="La Ragione R."/>
            <person name="Hildebrand F."/>
            <person name="Pallen M.J."/>
        </authorList>
    </citation>
    <scope>NUCLEOTIDE SEQUENCE</scope>
    <source>
        <strain evidence="21">CHK184-25365</strain>
    </source>
</reference>
<name>A0A9D1AKX2_9FIRM</name>
<protein>
    <recommendedName>
        <fullName evidence="15 19">Probable tRNA sulfurtransferase</fullName>
        <ecNumber evidence="14 19">2.8.1.4</ecNumber>
    </recommendedName>
    <alternativeName>
        <fullName evidence="16 19">Sulfur carrier protein ThiS sulfurtransferase</fullName>
    </alternativeName>
    <alternativeName>
        <fullName evidence="17 19">Thiamine biosynthesis protein ThiI</fullName>
    </alternativeName>
    <alternativeName>
        <fullName evidence="18 19">tRNA 4-thiouridine synthase</fullName>
    </alternativeName>
</protein>
<evidence type="ECO:0000256" key="7">
    <source>
        <dbReference type="ARBA" id="ARBA00022840"/>
    </source>
</evidence>
<evidence type="ECO:0000256" key="9">
    <source>
        <dbReference type="ARBA" id="ARBA00022977"/>
    </source>
</evidence>
<evidence type="ECO:0000259" key="20">
    <source>
        <dbReference type="PROSITE" id="PS51165"/>
    </source>
</evidence>
<organism evidence="21 22">
    <name type="scientific">Candidatus Egerieicola pullicola</name>
    <dbReference type="NCBI Taxonomy" id="2840775"/>
    <lineage>
        <taxon>Bacteria</taxon>
        <taxon>Bacillati</taxon>
        <taxon>Bacillota</taxon>
        <taxon>Clostridia</taxon>
        <taxon>Eubacteriales</taxon>
        <taxon>Oscillospiraceae</taxon>
        <taxon>Oscillospiraceae incertae sedis</taxon>
        <taxon>Candidatus Egerieicola</taxon>
    </lineage>
</organism>
<feature type="binding site" evidence="19">
    <location>
        <begin position="184"/>
        <end position="185"/>
    </location>
    <ligand>
        <name>ATP</name>
        <dbReference type="ChEBI" id="CHEBI:30616"/>
    </ligand>
</feature>
<evidence type="ECO:0000256" key="3">
    <source>
        <dbReference type="ARBA" id="ARBA00022490"/>
    </source>
</evidence>
<dbReference type="InterPro" id="IPR049962">
    <property type="entry name" value="THUMP_ThiI"/>
</dbReference>
<comment type="caution">
    <text evidence="21">The sequence shown here is derived from an EMBL/GenBank/DDBJ whole genome shotgun (WGS) entry which is preliminary data.</text>
</comment>
<dbReference type="Pfam" id="PF02568">
    <property type="entry name" value="ThiI"/>
    <property type="match status" value="1"/>
</dbReference>
<dbReference type="PANTHER" id="PTHR43209:SF1">
    <property type="entry name" value="TRNA SULFURTRANSFERASE"/>
    <property type="match status" value="1"/>
</dbReference>
<evidence type="ECO:0000256" key="13">
    <source>
        <dbReference type="ARBA" id="ARBA00061472"/>
    </source>
</evidence>
<keyword evidence="7 19" id="KW-0067">ATP-binding</keyword>
<feature type="binding site" evidence="19">
    <location>
        <position position="297"/>
    </location>
    <ligand>
        <name>ATP</name>
        <dbReference type="ChEBI" id="CHEBI:30616"/>
    </ligand>
</feature>
<dbReference type="InterPro" id="IPR014729">
    <property type="entry name" value="Rossmann-like_a/b/a_fold"/>
</dbReference>
<keyword evidence="3 19" id="KW-0963">Cytoplasm</keyword>
<keyword evidence="5 19" id="KW-0808">Transferase</keyword>
<feature type="binding site" evidence="19">
    <location>
        <position position="266"/>
    </location>
    <ligand>
        <name>ATP</name>
        <dbReference type="ChEBI" id="CHEBI:30616"/>
    </ligand>
</feature>
<evidence type="ECO:0000313" key="21">
    <source>
        <dbReference type="EMBL" id="HIR41081.1"/>
    </source>
</evidence>
<comment type="subcellular location">
    <subcellularLocation>
        <location evidence="1 19">Cytoplasm</location>
    </subcellularLocation>
</comment>
<dbReference type="GO" id="GO:0005524">
    <property type="term" value="F:ATP binding"/>
    <property type="evidence" value="ECO:0007669"/>
    <property type="project" value="UniProtKB-UniRule"/>
</dbReference>
<accession>A0A9D1AKX2</accession>
<evidence type="ECO:0000256" key="5">
    <source>
        <dbReference type="ARBA" id="ARBA00022679"/>
    </source>
</evidence>
<evidence type="ECO:0000256" key="12">
    <source>
        <dbReference type="ARBA" id="ARBA00058382"/>
    </source>
</evidence>
<feature type="binding site" evidence="19">
    <location>
        <position position="288"/>
    </location>
    <ligand>
        <name>ATP</name>
        <dbReference type="ChEBI" id="CHEBI:30616"/>
    </ligand>
</feature>
<dbReference type="InterPro" id="IPR049961">
    <property type="entry name" value="ThiI_N"/>
</dbReference>
<dbReference type="InterPro" id="IPR020536">
    <property type="entry name" value="ThiI_AANH"/>
</dbReference>
<evidence type="ECO:0000256" key="16">
    <source>
        <dbReference type="ARBA" id="ARBA00075337"/>
    </source>
</evidence>
<evidence type="ECO:0000256" key="10">
    <source>
        <dbReference type="ARBA" id="ARBA00050570"/>
    </source>
</evidence>
<evidence type="ECO:0000256" key="6">
    <source>
        <dbReference type="ARBA" id="ARBA00022741"/>
    </source>
</evidence>
<keyword evidence="8 19" id="KW-0694">RNA-binding</keyword>
<evidence type="ECO:0000256" key="15">
    <source>
        <dbReference type="ARBA" id="ARBA00071867"/>
    </source>
</evidence>
<comment type="function">
    <text evidence="12 19">Catalyzes the ATP-dependent transfer of a sulfur to tRNA to produce 4-thiouridine in position 8 of tRNAs, which functions as a near-UV photosensor. Also catalyzes the transfer of sulfur to the sulfur carrier protein ThiS, forming ThiS-thiocarboxylate. This is a step in the synthesis of thiazole, in the thiamine biosynthesis pathway. The sulfur is donated as persulfide by IscS.</text>
</comment>
<evidence type="ECO:0000256" key="4">
    <source>
        <dbReference type="ARBA" id="ARBA00022555"/>
    </source>
</evidence>
<dbReference type="PANTHER" id="PTHR43209">
    <property type="entry name" value="TRNA SULFURTRANSFERASE"/>
    <property type="match status" value="1"/>
</dbReference>
<dbReference type="InterPro" id="IPR050102">
    <property type="entry name" value="tRNA_sulfurtransferase_ThiI"/>
</dbReference>
<dbReference type="HAMAP" id="MF_00021">
    <property type="entry name" value="ThiI"/>
    <property type="match status" value="1"/>
</dbReference>
<evidence type="ECO:0000256" key="14">
    <source>
        <dbReference type="ARBA" id="ARBA00066827"/>
    </source>
</evidence>
<dbReference type="CDD" id="cd11716">
    <property type="entry name" value="THUMP_ThiI"/>
    <property type="match status" value="1"/>
</dbReference>
<comment type="catalytic activity">
    <reaction evidence="10 19">
        <text>[ThiI sulfur-carrier protein]-S-sulfanyl-L-cysteine + a uridine in tRNA + 2 reduced [2Fe-2S]-[ferredoxin] + ATP + H(+) = [ThiI sulfur-carrier protein]-L-cysteine + a 4-thiouridine in tRNA + 2 oxidized [2Fe-2S]-[ferredoxin] + AMP + diphosphate</text>
        <dbReference type="Rhea" id="RHEA:24176"/>
        <dbReference type="Rhea" id="RHEA-COMP:10000"/>
        <dbReference type="Rhea" id="RHEA-COMP:10001"/>
        <dbReference type="Rhea" id="RHEA-COMP:13337"/>
        <dbReference type="Rhea" id="RHEA-COMP:13338"/>
        <dbReference type="Rhea" id="RHEA-COMP:13339"/>
        <dbReference type="Rhea" id="RHEA-COMP:13340"/>
        <dbReference type="ChEBI" id="CHEBI:15378"/>
        <dbReference type="ChEBI" id="CHEBI:29950"/>
        <dbReference type="ChEBI" id="CHEBI:30616"/>
        <dbReference type="ChEBI" id="CHEBI:33019"/>
        <dbReference type="ChEBI" id="CHEBI:33737"/>
        <dbReference type="ChEBI" id="CHEBI:33738"/>
        <dbReference type="ChEBI" id="CHEBI:61963"/>
        <dbReference type="ChEBI" id="CHEBI:65315"/>
        <dbReference type="ChEBI" id="CHEBI:136798"/>
        <dbReference type="ChEBI" id="CHEBI:456215"/>
        <dbReference type="EC" id="2.8.1.4"/>
    </reaction>
</comment>
<evidence type="ECO:0000256" key="11">
    <source>
        <dbReference type="ARBA" id="ARBA00052330"/>
    </source>
</evidence>
<dbReference type="SUPFAM" id="SSF52402">
    <property type="entry name" value="Adenine nucleotide alpha hydrolases-like"/>
    <property type="match status" value="1"/>
</dbReference>
<feature type="binding site" evidence="19">
    <location>
        <begin position="209"/>
        <end position="210"/>
    </location>
    <ligand>
        <name>ATP</name>
        <dbReference type="ChEBI" id="CHEBI:30616"/>
    </ligand>
</feature>
<evidence type="ECO:0000256" key="18">
    <source>
        <dbReference type="ARBA" id="ARBA00080570"/>
    </source>
</evidence>
<dbReference type="GO" id="GO:0000049">
    <property type="term" value="F:tRNA binding"/>
    <property type="evidence" value="ECO:0007669"/>
    <property type="project" value="UniProtKB-UniRule"/>
</dbReference>
<dbReference type="GO" id="GO:0052837">
    <property type="term" value="P:thiazole biosynthetic process"/>
    <property type="evidence" value="ECO:0007669"/>
    <property type="project" value="TreeGrafter"/>
</dbReference>
<gene>
    <name evidence="19 21" type="primary">thiI</name>
    <name evidence="21" type="ORF">IAB36_04550</name>
</gene>
<dbReference type="GO" id="GO:0004810">
    <property type="term" value="F:CCA tRNA nucleotidyltransferase activity"/>
    <property type="evidence" value="ECO:0007669"/>
    <property type="project" value="InterPro"/>
</dbReference>
<dbReference type="GO" id="GO:0002937">
    <property type="term" value="P:tRNA 4-thiouridine biosynthesis"/>
    <property type="evidence" value="ECO:0007669"/>
    <property type="project" value="TreeGrafter"/>
</dbReference>
<dbReference type="SUPFAM" id="SSF143437">
    <property type="entry name" value="THUMP domain-like"/>
    <property type="match status" value="1"/>
</dbReference>
<dbReference type="Proteomes" id="UP000886749">
    <property type="component" value="Unassembled WGS sequence"/>
</dbReference>